<dbReference type="PRINTS" id="PR01415">
    <property type="entry name" value="ANKYRIN"/>
</dbReference>
<proteinExistence type="predicted"/>
<dbReference type="Pfam" id="PF00515">
    <property type="entry name" value="TPR_1"/>
    <property type="match status" value="1"/>
</dbReference>
<sequence length="427" mass="46433">MAPTRSTSDPRSVWSSSLRPPLDLQPVVLPEDDDDDGDDDRAVAELLNAALEGDLSRFKKLVKELGEAGKGVDEAVAAAAVGVTGTKRRGPLHMAAANGNSEMCRFLIKTCDVDVNATDSDGATPLIFAIQGLGSTTIVRLLLNNGANLNKADNSGVAPLHIAAERVFYEVAELLLSKEAKVDLMCENGGAPIHIAAENGHAKMLKLLLQHKADVNLIAPSGVILAQAVCDGRTDIVKFLLEAGADPNIPDEDGRIPIMYPAVNGNRELVEILFPKTRPVPSLPDWSVDGIIRSIEYLFFKPQDAAVVEKNIADAKSQGKEAFAKGEYLAAEYFYTMVLENNLDATAFANRSLCWLRMREGAKALLDARRCKMIRPRWSKAWYREGTALSLLKKYGAAVAAFEEALKLDPANDEIKEALRTARSRRR</sequence>
<dbReference type="Pfam" id="PF13637">
    <property type="entry name" value="Ank_4"/>
    <property type="match status" value="1"/>
</dbReference>
<feature type="repeat" description="ANK" evidence="1">
    <location>
        <begin position="188"/>
        <end position="220"/>
    </location>
</feature>
<keyword evidence="2" id="KW-0802">TPR repeat</keyword>
<dbReference type="PANTHER" id="PTHR46224:SF65">
    <property type="entry name" value="ANKYRIN REPEAT FAMILY PROTEIN"/>
    <property type="match status" value="1"/>
</dbReference>
<feature type="repeat" description="ANK" evidence="1">
    <location>
        <begin position="155"/>
        <end position="187"/>
    </location>
</feature>
<evidence type="ECO:0000313" key="4">
    <source>
        <dbReference type="EMBL" id="CAD6269528.1"/>
    </source>
</evidence>
<dbReference type="OrthoDB" id="667534at2759"/>
<protein>
    <submittedName>
        <fullName evidence="4">Uncharacterized protein</fullName>
    </submittedName>
</protein>
<dbReference type="InterPro" id="IPR036770">
    <property type="entry name" value="Ankyrin_rpt-contain_sf"/>
</dbReference>
<dbReference type="InterPro" id="IPR051616">
    <property type="entry name" value="Cul2-RING_E3_ligase_SR"/>
</dbReference>
<gene>
    <name evidence="4" type="ORF">NCGR_LOCUS52832</name>
</gene>
<dbReference type="SUPFAM" id="SSF48403">
    <property type="entry name" value="Ankyrin repeat"/>
    <property type="match status" value="1"/>
</dbReference>
<dbReference type="EMBL" id="CAJGYO010000015">
    <property type="protein sequence ID" value="CAD6269528.1"/>
    <property type="molecule type" value="Genomic_DNA"/>
</dbReference>
<evidence type="ECO:0000313" key="5">
    <source>
        <dbReference type="Proteomes" id="UP000604825"/>
    </source>
</evidence>
<feature type="repeat" description="ANK" evidence="1">
    <location>
        <begin position="220"/>
        <end position="252"/>
    </location>
</feature>
<dbReference type="PROSITE" id="PS50297">
    <property type="entry name" value="ANK_REP_REGION"/>
    <property type="match status" value="3"/>
</dbReference>
<accession>A0A811RI64</accession>
<dbReference type="InterPro" id="IPR011990">
    <property type="entry name" value="TPR-like_helical_dom_sf"/>
</dbReference>
<dbReference type="PANTHER" id="PTHR46224">
    <property type="entry name" value="ANKYRIN REPEAT FAMILY PROTEIN"/>
    <property type="match status" value="1"/>
</dbReference>
<dbReference type="SUPFAM" id="SSF48452">
    <property type="entry name" value="TPR-like"/>
    <property type="match status" value="1"/>
</dbReference>
<dbReference type="AlphaFoldDB" id="A0A811RI64"/>
<feature type="region of interest" description="Disordered" evidence="3">
    <location>
        <begin position="1"/>
        <end position="39"/>
    </location>
</feature>
<dbReference type="Pfam" id="PF12796">
    <property type="entry name" value="Ank_2"/>
    <property type="match status" value="2"/>
</dbReference>
<organism evidence="4 5">
    <name type="scientific">Miscanthus lutarioriparius</name>
    <dbReference type="NCBI Taxonomy" id="422564"/>
    <lineage>
        <taxon>Eukaryota</taxon>
        <taxon>Viridiplantae</taxon>
        <taxon>Streptophyta</taxon>
        <taxon>Embryophyta</taxon>
        <taxon>Tracheophyta</taxon>
        <taxon>Spermatophyta</taxon>
        <taxon>Magnoliopsida</taxon>
        <taxon>Liliopsida</taxon>
        <taxon>Poales</taxon>
        <taxon>Poaceae</taxon>
        <taxon>PACMAD clade</taxon>
        <taxon>Panicoideae</taxon>
        <taxon>Andropogonodae</taxon>
        <taxon>Andropogoneae</taxon>
        <taxon>Saccharinae</taxon>
        <taxon>Miscanthus</taxon>
    </lineage>
</organism>
<name>A0A811RI64_9POAL</name>
<evidence type="ECO:0000256" key="3">
    <source>
        <dbReference type="SAM" id="MobiDB-lite"/>
    </source>
</evidence>
<dbReference type="InterPro" id="IPR002110">
    <property type="entry name" value="Ankyrin_rpt"/>
</dbReference>
<dbReference type="PROSITE" id="PS50088">
    <property type="entry name" value="ANK_REPEAT"/>
    <property type="match status" value="4"/>
</dbReference>
<dbReference type="PROSITE" id="PS50005">
    <property type="entry name" value="TPR"/>
    <property type="match status" value="1"/>
</dbReference>
<dbReference type="SMART" id="SM00028">
    <property type="entry name" value="TPR"/>
    <property type="match status" value="2"/>
</dbReference>
<dbReference type="Proteomes" id="UP000604825">
    <property type="component" value="Unassembled WGS sequence"/>
</dbReference>
<feature type="compositionally biased region" description="Polar residues" evidence="3">
    <location>
        <begin position="1"/>
        <end position="18"/>
    </location>
</feature>
<dbReference type="InterPro" id="IPR019734">
    <property type="entry name" value="TPR_rpt"/>
</dbReference>
<reference evidence="4" key="1">
    <citation type="submission" date="2020-10" db="EMBL/GenBank/DDBJ databases">
        <authorList>
            <person name="Han B."/>
            <person name="Lu T."/>
            <person name="Zhao Q."/>
            <person name="Huang X."/>
            <person name="Zhao Y."/>
        </authorList>
    </citation>
    <scope>NUCLEOTIDE SEQUENCE</scope>
</reference>
<evidence type="ECO:0000256" key="1">
    <source>
        <dbReference type="PROSITE-ProRule" id="PRU00023"/>
    </source>
</evidence>
<feature type="repeat" description="TPR" evidence="2">
    <location>
        <begin position="379"/>
        <end position="412"/>
    </location>
</feature>
<evidence type="ECO:0000256" key="2">
    <source>
        <dbReference type="PROSITE-ProRule" id="PRU00339"/>
    </source>
</evidence>
<feature type="compositionally biased region" description="Acidic residues" evidence="3">
    <location>
        <begin position="30"/>
        <end position="39"/>
    </location>
</feature>
<dbReference type="Gene3D" id="1.25.40.10">
    <property type="entry name" value="Tetratricopeptide repeat domain"/>
    <property type="match status" value="1"/>
</dbReference>
<feature type="repeat" description="ANK" evidence="1">
    <location>
        <begin position="121"/>
        <end position="154"/>
    </location>
</feature>
<keyword evidence="5" id="KW-1185">Reference proteome</keyword>
<comment type="caution">
    <text evidence="4">The sequence shown here is derived from an EMBL/GenBank/DDBJ whole genome shotgun (WGS) entry which is preliminary data.</text>
</comment>
<dbReference type="SMART" id="SM00248">
    <property type="entry name" value="ANK"/>
    <property type="match status" value="6"/>
</dbReference>
<keyword evidence="1" id="KW-0040">ANK repeat</keyword>
<dbReference type="Gene3D" id="1.25.40.20">
    <property type="entry name" value="Ankyrin repeat-containing domain"/>
    <property type="match status" value="3"/>
</dbReference>